<dbReference type="InterPro" id="IPR011009">
    <property type="entry name" value="Kinase-like_dom_sf"/>
</dbReference>
<dbReference type="InterPro" id="IPR008271">
    <property type="entry name" value="Ser/Thr_kinase_AS"/>
</dbReference>
<dbReference type="EMBL" id="BSYO01000006">
    <property type="protein sequence ID" value="GMH06602.1"/>
    <property type="molecule type" value="Genomic_DNA"/>
</dbReference>
<sequence>MREEEGVDSFKEVIVVDWEIGIERGKEICGSFQVREAELLSLCCGFRDPNGETLKAPNLRVFSFNELRSATKNFKLETVLGGRGFGKVYKGWIDDRTRSGSKIVVAIKKLSSESVQGHVKSPNWERRIIIALGAARGLAFLHNLDDQVIYRDFKVSNVLLDERYNAKLMDFGLAKFGPPGGNSHVTTRVLGTYGYAAPAYVATMGWASQHALVPYILKLNANFVVILLTSCGFLQLMCLRSPEFKVETRAILEFAFGWGGCAQFLEFKPLDLCGY</sequence>
<dbReference type="GO" id="GO:0005524">
    <property type="term" value="F:ATP binding"/>
    <property type="evidence" value="ECO:0007669"/>
    <property type="project" value="InterPro"/>
</dbReference>
<proteinExistence type="predicted"/>
<dbReference type="Proteomes" id="UP001279734">
    <property type="component" value="Unassembled WGS sequence"/>
</dbReference>
<comment type="caution">
    <text evidence="2">The sequence shown here is derived from an EMBL/GenBank/DDBJ whole genome shotgun (WGS) entry which is preliminary data.</text>
</comment>
<evidence type="ECO:0000313" key="3">
    <source>
        <dbReference type="Proteomes" id="UP001279734"/>
    </source>
</evidence>
<reference evidence="2" key="1">
    <citation type="submission" date="2023-05" db="EMBL/GenBank/DDBJ databases">
        <title>Nepenthes gracilis genome sequencing.</title>
        <authorList>
            <person name="Fukushima K."/>
        </authorList>
    </citation>
    <scope>NUCLEOTIDE SEQUENCE</scope>
    <source>
        <strain evidence="2">SING2019-196</strain>
    </source>
</reference>
<keyword evidence="3" id="KW-1185">Reference proteome</keyword>
<dbReference type="PANTHER" id="PTHR45621">
    <property type="entry name" value="OS01G0588500 PROTEIN-RELATED"/>
    <property type="match status" value="1"/>
</dbReference>
<dbReference type="GO" id="GO:0004672">
    <property type="term" value="F:protein kinase activity"/>
    <property type="evidence" value="ECO:0007669"/>
    <property type="project" value="InterPro"/>
</dbReference>
<dbReference type="Gene3D" id="1.10.510.10">
    <property type="entry name" value="Transferase(Phosphotransferase) domain 1"/>
    <property type="match status" value="1"/>
</dbReference>
<evidence type="ECO:0000313" key="2">
    <source>
        <dbReference type="EMBL" id="GMH06602.1"/>
    </source>
</evidence>
<feature type="domain" description="Protein kinase" evidence="1">
    <location>
        <begin position="1"/>
        <end position="275"/>
    </location>
</feature>
<dbReference type="AlphaFoldDB" id="A0AAD3S9I2"/>
<dbReference type="InterPro" id="IPR000719">
    <property type="entry name" value="Prot_kinase_dom"/>
</dbReference>
<dbReference type="PROSITE" id="PS00108">
    <property type="entry name" value="PROTEIN_KINASE_ST"/>
    <property type="match status" value="1"/>
</dbReference>
<gene>
    <name evidence="2" type="ORF">Nepgr_008442</name>
</gene>
<organism evidence="2 3">
    <name type="scientific">Nepenthes gracilis</name>
    <name type="common">Slender pitcher plant</name>
    <dbReference type="NCBI Taxonomy" id="150966"/>
    <lineage>
        <taxon>Eukaryota</taxon>
        <taxon>Viridiplantae</taxon>
        <taxon>Streptophyta</taxon>
        <taxon>Embryophyta</taxon>
        <taxon>Tracheophyta</taxon>
        <taxon>Spermatophyta</taxon>
        <taxon>Magnoliopsida</taxon>
        <taxon>eudicotyledons</taxon>
        <taxon>Gunneridae</taxon>
        <taxon>Pentapetalae</taxon>
        <taxon>Caryophyllales</taxon>
        <taxon>Nepenthaceae</taxon>
        <taxon>Nepenthes</taxon>
    </lineage>
</organism>
<evidence type="ECO:0000259" key="1">
    <source>
        <dbReference type="PROSITE" id="PS50011"/>
    </source>
</evidence>
<dbReference type="SUPFAM" id="SSF56112">
    <property type="entry name" value="Protein kinase-like (PK-like)"/>
    <property type="match status" value="1"/>
</dbReference>
<dbReference type="Pfam" id="PF00069">
    <property type="entry name" value="Pkinase"/>
    <property type="match status" value="1"/>
</dbReference>
<name>A0AAD3S9I2_NEPGR</name>
<dbReference type="InterPro" id="IPR050823">
    <property type="entry name" value="Plant_Ser_Thr_Prot_Kinase"/>
</dbReference>
<protein>
    <recommendedName>
        <fullName evidence="1">Protein kinase domain-containing protein</fullName>
    </recommendedName>
</protein>
<accession>A0AAD3S9I2</accession>
<dbReference type="PROSITE" id="PS50011">
    <property type="entry name" value="PROTEIN_KINASE_DOM"/>
    <property type="match status" value="1"/>
</dbReference>
<dbReference type="Gene3D" id="3.30.200.20">
    <property type="entry name" value="Phosphorylase Kinase, domain 1"/>
    <property type="match status" value="1"/>
</dbReference>